<evidence type="ECO:0000313" key="4">
    <source>
        <dbReference type="EMBL" id="TCP12532.1"/>
    </source>
</evidence>
<dbReference type="InterPro" id="IPR057326">
    <property type="entry name" value="KR_dom"/>
</dbReference>
<comment type="caution">
    <text evidence="4">The sequence shown here is derived from an EMBL/GenBank/DDBJ whole genome shotgun (WGS) entry which is preliminary data.</text>
</comment>
<dbReference type="SMART" id="SM00822">
    <property type="entry name" value="PKS_KR"/>
    <property type="match status" value="1"/>
</dbReference>
<dbReference type="CDD" id="cd05233">
    <property type="entry name" value="SDR_c"/>
    <property type="match status" value="1"/>
</dbReference>
<keyword evidence="5" id="KW-1185">Reference proteome</keyword>
<organism evidence="4 5">
    <name type="scientific">Simplicispira metamorpha</name>
    <dbReference type="NCBI Taxonomy" id="80881"/>
    <lineage>
        <taxon>Bacteria</taxon>
        <taxon>Pseudomonadati</taxon>
        <taxon>Pseudomonadota</taxon>
        <taxon>Betaproteobacteria</taxon>
        <taxon>Burkholderiales</taxon>
        <taxon>Comamonadaceae</taxon>
        <taxon>Simplicispira</taxon>
    </lineage>
</organism>
<dbReference type="FunFam" id="3.40.50.720:FF:000084">
    <property type="entry name" value="Short-chain dehydrogenase reductase"/>
    <property type="match status" value="1"/>
</dbReference>
<gene>
    <name evidence="4" type="ORF">EV674_1375</name>
</gene>
<protein>
    <submittedName>
        <fullName evidence="4">7-alpha-hydroxysteroid dehydrogenase</fullName>
    </submittedName>
</protein>
<comment type="similarity">
    <text evidence="1">Belongs to the short-chain dehydrogenases/reductases (SDR) family.</text>
</comment>
<feature type="domain" description="Ketoreductase" evidence="3">
    <location>
        <begin position="13"/>
        <end position="191"/>
    </location>
</feature>
<evidence type="ECO:0000259" key="3">
    <source>
        <dbReference type="SMART" id="SM00822"/>
    </source>
</evidence>
<proteinExistence type="inferred from homology"/>
<dbReference type="RefSeq" id="WP_119014565.1">
    <property type="nucleotide sequence ID" value="NZ_QXNC01000041.1"/>
</dbReference>
<evidence type="ECO:0000256" key="1">
    <source>
        <dbReference type="ARBA" id="ARBA00006484"/>
    </source>
</evidence>
<dbReference type="AlphaFoldDB" id="A0A4R2MYY1"/>
<accession>A0A4R2MYY1</accession>
<evidence type="ECO:0000313" key="5">
    <source>
        <dbReference type="Proteomes" id="UP000295182"/>
    </source>
</evidence>
<dbReference type="Pfam" id="PF13561">
    <property type="entry name" value="adh_short_C2"/>
    <property type="match status" value="1"/>
</dbReference>
<keyword evidence="2" id="KW-0560">Oxidoreductase</keyword>
<dbReference type="EMBL" id="SLXH01000037">
    <property type="protein sequence ID" value="TCP12532.1"/>
    <property type="molecule type" value="Genomic_DNA"/>
</dbReference>
<dbReference type="InterPro" id="IPR002347">
    <property type="entry name" value="SDR_fam"/>
</dbReference>
<evidence type="ECO:0000256" key="2">
    <source>
        <dbReference type="ARBA" id="ARBA00023002"/>
    </source>
</evidence>
<dbReference type="PRINTS" id="PR00080">
    <property type="entry name" value="SDRFAMILY"/>
</dbReference>
<dbReference type="PRINTS" id="PR00081">
    <property type="entry name" value="GDHRDH"/>
</dbReference>
<dbReference type="Gene3D" id="3.40.50.720">
    <property type="entry name" value="NAD(P)-binding Rossmann-like Domain"/>
    <property type="match status" value="1"/>
</dbReference>
<dbReference type="PROSITE" id="PS00061">
    <property type="entry name" value="ADH_SHORT"/>
    <property type="match status" value="1"/>
</dbReference>
<dbReference type="Proteomes" id="UP000295182">
    <property type="component" value="Unassembled WGS sequence"/>
</dbReference>
<dbReference type="PANTHER" id="PTHR43639">
    <property type="entry name" value="OXIDOREDUCTASE, SHORT-CHAIN DEHYDROGENASE/REDUCTASE FAMILY (AFU_ORTHOLOGUE AFUA_5G02870)"/>
    <property type="match status" value="1"/>
</dbReference>
<dbReference type="NCBIfam" id="NF005559">
    <property type="entry name" value="PRK07231.1"/>
    <property type="match status" value="1"/>
</dbReference>
<dbReference type="InterPro" id="IPR020904">
    <property type="entry name" value="Sc_DH/Rdtase_CS"/>
</dbReference>
<dbReference type="InterPro" id="IPR036291">
    <property type="entry name" value="NAD(P)-bd_dom_sf"/>
</dbReference>
<name>A0A4R2MYY1_9BURK</name>
<dbReference type="PANTHER" id="PTHR43639:SF1">
    <property type="entry name" value="SHORT-CHAIN DEHYDROGENASE_REDUCTASE FAMILY PROTEIN"/>
    <property type="match status" value="1"/>
</dbReference>
<sequence>MTASSSPFSLHGQVAIVTGAGKGIGRACALALARAGADVALAARTQADLDAVAADIRALGRRAITVAGDVSDEAALDTLVARTVAELGKVTILINNAGGSGPNSPVKMGGAELSAVLAWNVTPAYLLIQKTAPAMKDAGGGAVVNISSVAARYAQKHFSAYGAAKAALNQLTRNLAQDFAPLVRINAIEPGTIMTEALGRVLTPERLENMRKTTPLARMGQPEDIANAALFLVSPASGWITGKILGVDGGVEAPNF</sequence>
<dbReference type="GO" id="GO:0016491">
    <property type="term" value="F:oxidoreductase activity"/>
    <property type="evidence" value="ECO:0007669"/>
    <property type="project" value="UniProtKB-KW"/>
</dbReference>
<dbReference type="SUPFAM" id="SSF51735">
    <property type="entry name" value="NAD(P)-binding Rossmann-fold domains"/>
    <property type="match status" value="1"/>
</dbReference>
<reference evidence="4 5" key="1">
    <citation type="submission" date="2019-03" db="EMBL/GenBank/DDBJ databases">
        <title>Genomic Encyclopedia of Type Strains, Phase IV (KMG-IV): sequencing the most valuable type-strain genomes for metagenomic binning, comparative biology and taxonomic classification.</title>
        <authorList>
            <person name="Goeker M."/>
        </authorList>
    </citation>
    <scope>NUCLEOTIDE SEQUENCE [LARGE SCALE GENOMIC DNA]</scope>
    <source>
        <strain evidence="4 5">DSM 1837</strain>
    </source>
</reference>
<dbReference type="OrthoDB" id="6823797at2"/>